<dbReference type="Proteomes" id="UP000249688">
    <property type="component" value="Unassembled WGS sequence"/>
</dbReference>
<organism evidence="1 2">
    <name type="scientific">Humitalea rosea</name>
    <dbReference type="NCBI Taxonomy" id="990373"/>
    <lineage>
        <taxon>Bacteria</taxon>
        <taxon>Pseudomonadati</taxon>
        <taxon>Pseudomonadota</taxon>
        <taxon>Alphaproteobacteria</taxon>
        <taxon>Acetobacterales</taxon>
        <taxon>Roseomonadaceae</taxon>
        <taxon>Humitalea</taxon>
    </lineage>
</organism>
<comment type="caution">
    <text evidence="1">The sequence shown here is derived from an EMBL/GenBank/DDBJ whole genome shotgun (WGS) entry which is preliminary data.</text>
</comment>
<keyword evidence="2" id="KW-1185">Reference proteome</keyword>
<dbReference type="EMBL" id="QKYU01000013">
    <property type="protein sequence ID" value="PZW44909.1"/>
    <property type="molecule type" value="Genomic_DNA"/>
</dbReference>
<gene>
    <name evidence="1" type="ORF">C8P66_11376</name>
</gene>
<sequence length="165" mass="17205">MSPDTDLIEEILGLAPGSPLALLRAQRPEARQHAQGAFRELLRPGDPGGVSLAERAALALRVALREGDPVLAGRFRALVDAADPAIVAAEDLAGPAGDGRLAVLFRHADILATDPAGCGQAEIAALTALGLTPRDIVAITQLVSFVPYQIRLLAGLRLLQQEQAA</sequence>
<name>A0A2W7IEL9_9PROT</name>
<dbReference type="AlphaFoldDB" id="A0A2W7IEL9"/>
<dbReference type="RefSeq" id="WP_146422843.1">
    <property type="nucleotide sequence ID" value="NZ_QKYU01000013.1"/>
</dbReference>
<dbReference type="OrthoDB" id="7270258at2"/>
<dbReference type="InterPro" id="IPR029032">
    <property type="entry name" value="AhpD-like"/>
</dbReference>
<evidence type="ECO:0000313" key="2">
    <source>
        <dbReference type="Proteomes" id="UP000249688"/>
    </source>
</evidence>
<dbReference type="NCBIfam" id="TIGR04029">
    <property type="entry name" value="CMD_Avi_7170"/>
    <property type="match status" value="1"/>
</dbReference>
<evidence type="ECO:0000313" key="1">
    <source>
        <dbReference type="EMBL" id="PZW44909.1"/>
    </source>
</evidence>
<reference evidence="1 2" key="1">
    <citation type="submission" date="2018-06" db="EMBL/GenBank/DDBJ databases">
        <title>Genomic Encyclopedia of Archaeal and Bacterial Type Strains, Phase II (KMG-II): from individual species to whole genera.</title>
        <authorList>
            <person name="Goeker M."/>
        </authorList>
    </citation>
    <scope>NUCLEOTIDE SEQUENCE [LARGE SCALE GENOMIC DNA]</scope>
    <source>
        <strain evidence="1 2">DSM 24525</strain>
    </source>
</reference>
<protein>
    <submittedName>
        <fullName evidence="1">CMD domain protein</fullName>
    </submittedName>
</protein>
<proteinExistence type="predicted"/>
<dbReference type="InterPro" id="IPR023982">
    <property type="entry name" value="CHP04029_CMD-like"/>
</dbReference>
<dbReference type="SUPFAM" id="SSF69118">
    <property type="entry name" value="AhpD-like"/>
    <property type="match status" value="1"/>
</dbReference>
<accession>A0A2W7IEL9</accession>
<dbReference type="Gene3D" id="1.20.1290.10">
    <property type="entry name" value="AhpD-like"/>
    <property type="match status" value="1"/>
</dbReference>